<dbReference type="OrthoDB" id="329666at2759"/>
<dbReference type="PANTHER" id="PTHR13489:SF0">
    <property type="entry name" value="MINI-CHROMOSOME MAINTENANCE COMPLEX-BINDING PROTEIN"/>
    <property type="match status" value="1"/>
</dbReference>
<dbReference type="GeneID" id="37021544"/>
<dbReference type="RefSeq" id="XP_025351573.1">
    <property type="nucleotide sequence ID" value="XM_025499763.1"/>
</dbReference>
<dbReference type="Proteomes" id="UP000245771">
    <property type="component" value="Unassembled WGS sequence"/>
</dbReference>
<evidence type="ECO:0000256" key="1">
    <source>
        <dbReference type="ARBA" id="ARBA00004123"/>
    </source>
</evidence>
<dbReference type="InterPro" id="IPR019140">
    <property type="entry name" value="MCM_complex-bd"/>
</dbReference>
<evidence type="ECO:0000313" key="3">
    <source>
        <dbReference type="EMBL" id="PWN31271.1"/>
    </source>
</evidence>
<evidence type="ECO:0000256" key="2">
    <source>
        <dbReference type="ARBA" id="ARBA00023242"/>
    </source>
</evidence>
<proteinExistence type="predicted"/>
<organism evidence="3 4">
    <name type="scientific">Meira miltonrushii</name>
    <dbReference type="NCBI Taxonomy" id="1280837"/>
    <lineage>
        <taxon>Eukaryota</taxon>
        <taxon>Fungi</taxon>
        <taxon>Dikarya</taxon>
        <taxon>Basidiomycota</taxon>
        <taxon>Ustilaginomycotina</taxon>
        <taxon>Exobasidiomycetes</taxon>
        <taxon>Exobasidiales</taxon>
        <taxon>Brachybasidiaceae</taxon>
        <taxon>Meira</taxon>
    </lineage>
</organism>
<dbReference type="InParanoid" id="A0A316V424"/>
<name>A0A316V424_9BASI</name>
<evidence type="ECO:0000313" key="4">
    <source>
        <dbReference type="Proteomes" id="UP000245771"/>
    </source>
</evidence>
<dbReference type="PANTHER" id="PTHR13489">
    <property type="entry name" value="MINI-CHROMOSOME MAINTENANCE COMPLEX-BINDING PROTEIN"/>
    <property type="match status" value="1"/>
</dbReference>
<dbReference type="GO" id="GO:0005634">
    <property type="term" value="C:nucleus"/>
    <property type="evidence" value="ECO:0007669"/>
    <property type="project" value="UniProtKB-SubCell"/>
</dbReference>
<dbReference type="GO" id="GO:0006261">
    <property type="term" value="P:DNA-templated DNA replication"/>
    <property type="evidence" value="ECO:0007669"/>
    <property type="project" value="TreeGrafter"/>
</dbReference>
<sequence length="66" mass="7409">MNEGQLRENGINNIRSLSTVLQTQKLPYTFPFSTHEMDTHLSCIVTSQGKSFLPIDVQVPWQGTSS</sequence>
<gene>
    <name evidence="3" type="ORF">FA14DRAFT_162813</name>
</gene>
<dbReference type="STRING" id="1280837.A0A316V424"/>
<accession>A0A316V424</accession>
<dbReference type="EMBL" id="KZ819613">
    <property type="protein sequence ID" value="PWN31271.1"/>
    <property type="molecule type" value="Genomic_DNA"/>
</dbReference>
<dbReference type="GO" id="GO:0003682">
    <property type="term" value="F:chromatin binding"/>
    <property type="evidence" value="ECO:0007669"/>
    <property type="project" value="TreeGrafter"/>
</dbReference>
<dbReference type="AlphaFoldDB" id="A0A316V424"/>
<reference evidence="3 4" key="1">
    <citation type="journal article" date="2018" name="Mol. Biol. Evol.">
        <title>Broad Genomic Sampling Reveals a Smut Pathogenic Ancestry of the Fungal Clade Ustilaginomycotina.</title>
        <authorList>
            <person name="Kijpornyongpan T."/>
            <person name="Mondo S.J."/>
            <person name="Barry K."/>
            <person name="Sandor L."/>
            <person name="Lee J."/>
            <person name="Lipzen A."/>
            <person name="Pangilinan J."/>
            <person name="LaButti K."/>
            <person name="Hainaut M."/>
            <person name="Henrissat B."/>
            <person name="Grigoriev I.V."/>
            <person name="Spatafora J.W."/>
            <person name="Aime M.C."/>
        </authorList>
    </citation>
    <scope>NUCLEOTIDE SEQUENCE [LARGE SCALE GENOMIC DNA]</scope>
    <source>
        <strain evidence="3 4">MCA 3882</strain>
    </source>
</reference>
<keyword evidence="4" id="KW-1185">Reference proteome</keyword>
<feature type="non-terminal residue" evidence="3">
    <location>
        <position position="66"/>
    </location>
</feature>
<dbReference type="Pfam" id="PF09739">
    <property type="entry name" value="MCM_bind"/>
    <property type="match status" value="1"/>
</dbReference>
<comment type="subcellular location">
    <subcellularLocation>
        <location evidence="1">Nucleus</location>
    </subcellularLocation>
</comment>
<keyword evidence="2" id="KW-0539">Nucleus</keyword>
<protein>
    <submittedName>
        <fullName evidence="3">Uncharacterized protein</fullName>
    </submittedName>
</protein>